<organism evidence="1 2">
    <name type="scientific">Sphingomonas jinjuensis</name>
    <dbReference type="NCBI Taxonomy" id="535907"/>
    <lineage>
        <taxon>Bacteria</taxon>
        <taxon>Pseudomonadati</taxon>
        <taxon>Pseudomonadota</taxon>
        <taxon>Alphaproteobacteria</taxon>
        <taxon>Sphingomonadales</taxon>
        <taxon>Sphingomonadaceae</taxon>
        <taxon>Sphingomonas</taxon>
    </lineage>
</organism>
<comment type="caution">
    <text evidence="1">The sequence shown here is derived from an EMBL/GenBank/DDBJ whole genome shotgun (WGS) entry which is preliminary data.</text>
</comment>
<name>A0A840FAV7_9SPHN</name>
<evidence type="ECO:0000313" key="1">
    <source>
        <dbReference type="EMBL" id="MBB4153771.1"/>
    </source>
</evidence>
<accession>A0A840FAV7</accession>
<proteinExistence type="predicted"/>
<reference evidence="1 2" key="1">
    <citation type="submission" date="2020-08" db="EMBL/GenBank/DDBJ databases">
        <title>Genomic Encyclopedia of Type Strains, Phase IV (KMG-IV): sequencing the most valuable type-strain genomes for metagenomic binning, comparative biology and taxonomic classification.</title>
        <authorList>
            <person name="Goeker M."/>
        </authorList>
    </citation>
    <scope>NUCLEOTIDE SEQUENCE [LARGE SCALE GENOMIC DNA]</scope>
    <source>
        <strain evidence="1 2">YC6723</strain>
    </source>
</reference>
<evidence type="ECO:0000313" key="2">
    <source>
        <dbReference type="Proteomes" id="UP000529795"/>
    </source>
</evidence>
<dbReference type="RefSeq" id="WP_246346961.1">
    <property type="nucleotide sequence ID" value="NZ_JACIEV010000004.1"/>
</dbReference>
<keyword evidence="2" id="KW-1185">Reference proteome</keyword>
<dbReference type="Proteomes" id="UP000529795">
    <property type="component" value="Unassembled WGS sequence"/>
</dbReference>
<protein>
    <submittedName>
        <fullName evidence="1">Uncharacterized protein</fullName>
    </submittedName>
</protein>
<dbReference type="AlphaFoldDB" id="A0A840FAV7"/>
<sequence length="142" mass="15147">MLAQEDWTMRWTVMAAMVAVAGCAATPKEQAAAAARAAVAQESLDQALAGLTPDKPVTCLPNFQNRQLKAYGQTLVYTVSRNLKYRTDTSGGCEGVARGDILVTRSPQGRLCSGDIAQTVDQASRFPTGSCAMGDFVPYRGR</sequence>
<gene>
    <name evidence="1" type="ORF">GGQ80_001677</name>
</gene>
<dbReference type="EMBL" id="JACIEV010000004">
    <property type="protein sequence ID" value="MBB4153771.1"/>
    <property type="molecule type" value="Genomic_DNA"/>
</dbReference>